<protein>
    <submittedName>
        <fullName evidence="1">Uncharacterized protein</fullName>
    </submittedName>
</protein>
<proteinExistence type="predicted"/>
<reference evidence="1 2" key="1">
    <citation type="submission" date="2023-02" db="EMBL/GenBank/DDBJ databases">
        <title>Microbacterium betulae sp. nov., isolated from birch wood.</title>
        <authorList>
            <person name="Pasciak M."/>
            <person name="Pawlik K.J."/>
            <person name="Martynowski D."/>
            <person name="Laczmanski L."/>
            <person name="Ciekot J."/>
            <person name="Szponar B."/>
            <person name="Wojcik-Fatla A."/>
            <person name="Mackiewicz B."/>
            <person name="Farian E."/>
            <person name="Cholewa G."/>
            <person name="Cholewa A."/>
            <person name="Dutkiewicz J."/>
        </authorList>
    </citation>
    <scope>NUCLEOTIDE SEQUENCE [LARGE SCALE GENOMIC DNA]</scope>
    <source>
        <strain evidence="1 2">AB</strain>
    </source>
</reference>
<evidence type="ECO:0000313" key="2">
    <source>
        <dbReference type="Proteomes" id="UP001305498"/>
    </source>
</evidence>
<keyword evidence="2" id="KW-1185">Reference proteome</keyword>
<dbReference type="Proteomes" id="UP001305498">
    <property type="component" value="Chromosome"/>
</dbReference>
<dbReference type="KEGG" id="mbet:N8K70_09395"/>
<gene>
    <name evidence="1" type="ORF">N8K70_09395</name>
</gene>
<evidence type="ECO:0000313" key="1">
    <source>
        <dbReference type="EMBL" id="WOF21609.1"/>
    </source>
</evidence>
<name>A0AA97FGE1_9MICO</name>
<dbReference type="AlphaFoldDB" id="A0AA97FGE1"/>
<accession>A0AA97FGE1</accession>
<sequence length="42" mass="4233">MDTHTAFVATFAFPASVPDRAARRLLAGGCLAGGAGFARPLA</sequence>
<organism evidence="1 2">
    <name type="scientific">Microbacterium betulae</name>
    <dbReference type="NCBI Taxonomy" id="2981139"/>
    <lineage>
        <taxon>Bacteria</taxon>
        <taxon>Bacillati</taxon>
        <taxon>Actinomycetota</taxon>
        <taxon>Actinomycetes</taxon>
        <taxon>Micrococcales</taxon>
        <taxon>Microbacteriaceae</taxon>
        <taxon>Microbacterium</taxon>
    </lineage>
</organism>
<dbReference type="RefSeq" id="WP_317138088.1">
    <property type="nucleotide sequence ID" value="NZ_CP118157.1"/>
</dbReference>
<dbReference type="EMBL" id="CP118157">
    <property type="protein sequence ID" value="WOF21609.1"/>
    <property type="molecule type" value="Genomic_DNA"/>
</dbReference>